<dbReference type="Gene3D" id="3.90.1150.10">
    <property type="entry name" value="Aspartate Aminotransferase, domain 1"/>
    <property type="match status" value="1"/>
</dbReference>
<feature type="non-terminal residue" evidence="4">
    <location>
        <position position="1"/>
    </location>
</feature>
<dbReference type="EMBL" id="LJGU01000131">
    <property type="protein sequence ID" value="OEV01684.1"/>
    <property type="molecule type" value="Genomic_DNA"/>
</dbReference>
<proteinExistence type="predicted"/>
<evidence type="ECO:0000259" key="3">
    <source>
        <dbReference type="Pfam" id="PF00266"/>
    </source>
</evidence>
<dbReference type="InterPro" id="IPR015422">
    <property type="entry name" value="PyrdxlP-dep_Trfase_small"/>
</dbReference>
<dbReference type="AlphaFoldDB" id="A0A1E7KCT4"/>
<dbReference type="PANTHER" id="PTHR43586">
    <property type="entry name" value="CYSTEINE DESULFURASE"/>
    <property type="match status" value="1"/>
</dbReference>
<dbReference type="SUPFAM" id="SSF53383">
    <property type="entry name" value="PLP-dependent transferases"/>
    <property type="match status" value="1"/>
</dbReference>
<evidence type="ECO:0000313" key="5">
    <source>
        <dbReference type="Proteomes" id="UP000176101"/>
    </source>
</evidence>
<dbReference type="RefSeq" id="WP_139140945.1">
    <property type="nucleotide sequence ID" value="NZ_LJGU01000131.1"/>
</dbReference>
<gene>
    <name evidence="4" type="ORF">AN216_16765</name>
</gene>
<dbReference type="OrthoDB" id="9804366at2"/>
<dbReference type="Pfam" id="PF00266">
    <property type="entry name" value="Aminotran_5"/>
    <property type="match status" value="1"/>
</dbReference>
<evidence type="ECO:0000256" key="1">
    <source>
        <dbReference type="ARBA" id="ARBA00001933"/>
    </source>
</evidence>
<feature type="domain" description="Aminotransferase class V" evidence="3">
    <location>
        <begin position="2"/>
        <end position="160"/>
    </location>
</feature>
<dbReference type="STRING" id="1075402.AN216_16765"/>
<evidence type="ECO:0000256" key="2">
    <source>
        <dbReference type="ARBA" id="ARBA00022898"/>
    </source>
</evidence>
<sequence>RHEAGSPNVVGAYAVAAACRALLDTGFERLVLRERRLLDRLLTGLAAVPGLRVLSLFGERAERVGVVSFVLAGWESGRVAAALAEEYGIGVRDGLFCAHPLLRVLLGQAGDQPAECPPSGGEGRDTAAEPGAEVDAYGDTLAAVRVSFGAGTPDEHIERLLGAVRELAARHG</sequence>
<accession>A0A1E7KCT4</accession>
<organism evidence="4 5">
    <name type="scientific">Streptomyces oceani</name>
    <dbReference type="NCBI Taxonomy" id="1075402"/>
    <lineage>
        <taxon>Bacteria</taxon>
        <taxon>Bacillati</taxon>
        <taxon>Actinomycetota</taxon>
        <taxon>Actinomycetes</taxon>
        <taxon>Kitasatosporales</taxon>
        <taxon>Streptomycetaceae</taxon>
        <taxon>Streptomyces</taxon>
    </lineage>
</organism>
<comment type="cofactor">
    <cofactor evidence="1">
        <name>pyridoxal 5'-phosphate</name>
        <dbReference type="ChEBI" id="CHEBI:597326"/>
    </cofactor>
</comment>
<dbReference type="PATRIC" id="fig|1075402.3.peg.2294"/>
<protein>
    <submittedName>
        <fullName evidence="4">Cysteine desulfurase</fullName>
    </submittedName>
</protein>
<dbReference type="InterPro" id="IPR015424">
    <property type="entry name" value="PyrdxlP-dep_Trfase"/>
</dbReference>
<keyword evidence="2" id="KW-0663">Pyridoxal phosphate</keyword>
<dbReference type="Proteomes" id="UP000176101">
    <property type="component" value="Unassembled WGS sequence"/>
</dbReference>
<reference evidence="4 5" key="1">
    <citation type="journal article" date="2016" name="Front. Microbiol.">
        <title>Comparative Genomics Analysis of Streptomyces Species Reveals Their Adaptation to the Marine Environment and Their Diversity at the Genomic Level.</title>
        <authorList>
            <person name="Tian X."/>
            <person name="Zhang Z."/>
            <person name="Yang T."/>
            <person name="Chen M."/>
            <person name="Li J."/>
            <person name="Chen F."/>
            <person name="Yang J."/>
            <person name="Li W."/>
            <person name="Zhang B."/>
            <person name="Zhang Z."/>
            <person name="Wu J."/>
            <person name="Zhang C."/>
            <person name="Long L."/>
            <person name="Xiao J."/>
        </authorList>
    </citation>
    <scope>NUCLEOTIDE SEQUENCE [LARGE SCALE GENOMIC DNA]</scope>
    <source>
        <strain evidence="4 5">SCSIO 02100</strain>
    </source>
</reference>
<dbReference type="PANTHER" id="PTHR43586:SF8">
    <property type="entry name" value="CYSTEINE DESULFURASE 1, CHLOROPLASTIC"/>
    <property type="match status" value="1"/>
</dbReference>
<evidence type="ECO:0000313" key="4">
    <source>
        <dbReference type="EMBL" id="OEV01684.1"/>
    </source>
</evidence>
<comment type="caution">
    <text evidence="4">The sequence shown here is derived from an EMBL/GenBank/DDBJ whole genome shotgun (WGS) entry which is preliminary data.</text>
</comment>
<name>A0A1E7KCT4_9ACTN</name>
<keyword evidence="5" id="KW-1185">Reference proteome</keyword>
<dbReference type="InterPro" id="IPR000192">
    <property type="entry name" value="Aminotrans_V_dom"/>
</dbReference>